<dbReference type="RefSeq" id="WP_054761225.1">
    <property type="nucleotide sequence ID" value="NZ_AYYR01000059.1"/>
</dbReference>
<evidence type="ECO:0000313" key="1">
    <source>
        <dbReference type="EMBL" id="KRM75095.1"/>
    </source>
</evidence>
<dbReference type="PATRIC" id="fig|1423733.4.peg.2743"/>
<reference evidence="1 2" key="1">
    <citation type="journal article" date="2015" name="Genome Announc.">
        <title>Expanding the biotechnology potential of lactobacilli through comparative genomics of 213 strains and associated genera.</title>
        <authorList>
            <person name="Sun Z."/>
            <person name="Harris H.M."/>
            <person name="McCann A."/>
            <person name="Guo C."/>
            <person name="Argimon S."/>
            <person name="Zhang W."/>
            <person name="Yang X."/>
            <person name="Jeffery I.B."/>
            <person name="Cooney J.C."/>
            <person name="Kagawa T.F."/>
            <person name="Liu W."/>
            <person name="Song Y."/>
            <person name="Salvetti E."/>
            <person name="Wrobel A."/>
            <person name="Rasinkangas P."/>
            <person name="Parkhill J."/>
            <person name="Rea M.C."/>
            <person name="O'Sullivan O."/>
            <person name="Ritari J."/>
            <person name="Douillard F.P."/>
            <person name="Paul Ross R."/>
            <person name="Yang R."/>
            <person name="Briner A.E."/>
            <person name="Felis G.E."/>
            <person name="de Vos W.M."/>
            <person name="Barrangou R."/>
            <person name="Klaenhammer T.R."/>
            <person name="Caufield P.W."/>
            <person name="Cui Y."/>
            <person name="Zhang H."/>
            <person name="O'Toole P.W."/>
        </authorList>
    </citation>
    <scope>NUCLEOTIDE SEQUENCE [LARGE SCALE GENOMIC DNA]</scope>
    <source>
        <strain evidence="1 2">DSM 20515</strain>
    </source>
</reference>
<dbReference type="AlphaFoldDB" id="A0A0R2B7J1"/>
<dbReference type="Proteomes" id="UP000051845">
    <property type="component" value="Unassembled WGS sequence"/>
</dbReference>
<proteinExistence type="predicted"/>
<accession>A0A0R2B7J1</accession>
<gene>
    <name evidence="1" type="ORF">FC82_GL002626</name>
</gene>
<dbReference type="STRING" id="33960.TY91_09435"/>
<sequence length="388" mass="44251">MNSIVNDLRFALQRKALVNVYQLNQNVVYTGYVNIIDELGIVLTTFDDSGIEDGAVYLTFEAIEFVEFDSDDLDSMRFRIENAQQSHFVSYGKLTSAFNLKRPLIRQVLENAMVNESTIMVVERDSDKFYEGQVTRISDYDVDFQVFNKFDLHDKPKLTFDFADILLVEFEGKELTLQTVAMGVFENMPPVTTHQVESQTGIQEALQHAFETNALVSLNPKADEGMFFVGRVNTLTNDMVLVNLVDMAGQFGGYWLTKLSAIQQVITRSDYLQVVETFISINQRVGVTKQPGLNDERLFDPTTDLFSMILGQSVALRRIVRIQLHDDQSITGYLSRLDDKQFIFHQVEEGMIIDPLGTMFEIADVDEVAFDYMDAQLLEKELRNQGEL</sequence>
<protein>
    <submittedName>
        <fullName evidence="1">Uncharacterized protein</fullName>
    </submittedName>
</protein>
<name>A0A0R2B7J1_SECCO</name>
<organism evidence="1 2">
    <name type="scientific">Secundilactobacillus collinoides DSM 20515 = JCM 1123</name>
    <dbReference type="NCBI Taxonomy" id="1423733"/>
    <lineage>
        <taxon>Bacteria</taxon>
        <taxon>Bacillati</taxon>
        <taxon>Bacillota</taxon>
        <taxon>Bacilli</taxon>
        <taxon>Lactobacillales</taxon>
        <taxon>Lactobacillaceae</taxon>
        <taxon>Secundilactobacillus</taxon>
    </lineage>
</organism>
<comment type="caution">
    <text evidence="1">The sequence shown here is derived from an EMBL/GenBank/DDBJ whole genome shotgun (WGS) entry which is preliminary data.</text>
</comment>
<evidence type="ECO:0000313" key="2">
    <source>
        <dbReference type="Proteomes" id="UP000051845"/>
    </source>
</evidence>
<dbReference type="EMBL" id="AYYR01000059">
    <property type="protein sequence ID" value="KRM75095.1"/>
    <property type="molecule type" value="Genomic_DNA"/>
</dbReference>